<accession>A0A2I1I0S1</accession>
<name>A0A2I1I0S1_9ACTO</name>
<organism evidence="4 5">
    <name type="scientific">Schaalia odontolytica</name>
    <dbReference type="NCBI Taxonomy" id="1660"/>
    <lineage>
        <taxon>Bacteria</taxon>
        <taxon>Bacillati</taxon>
        <taxon>Actinomycetota</taxon>
        <taxon>Actinomycetes</taxon>
        <taxon>Actinomycetales</taxon>
        <taxon>Actinomycetaceae</taxon>
        <taxon>Schaalia</taxon>
    </lineage>
</organism>
<reference evidence="4 5" key="1">
    <citation type="submission" date="2017-12" db="EMBL/GenBank/DDBJ databases">
        <title>Phylogenetic diversity of female urinary microbiome.</title>
        <authorList>
            <person name="Thomas-White K."/>
            <person name="Wolfe A.J."/>
        </authorList>
    </citation>
    <scope>NUCLEOTIDE SEQUENCE [LARGE SCALE GENOMIC DNA]</scope>
    <source>
        <strain evidence="4 5">UMB0018</strain>
    </source>
</reference>
<dbReference type="RefSeq" id="WP_101601507.1">
    <property type="nucleotide sequence ID" value="NZ_PKKM01000005.1"/>
</dbReference>
<dbReference type="EMBL" id="PKKM01000005">
    <property type="protein sequence ID" value="PKY64721.1"/>
    <property type="molecule type" value="Genomic_DNA"/>
</dbReference>
<gene>
    <name evidence="4" type="ORF">CYJ22_04865</name>
</gene>
<feature type="domain" description="DUF5129" evidence="3">
    <location>
        <begin position="81"/>
        <end position="416"/>
    </location>
</feature>
<dbReference type="AlphaFoldDB" id="A0A2I1I0S1"/>
<keyword evidence="2" id="KW-0812">Transmembrane</keyword>
<keyword evidence="2" id="KW-1133">Transmembrane helix</keyword>
<evidence type="ECO:0000256" key="2">
    <source>
        <dbReference type="SAM" id="Phobius"/>
    </source>
</evidence>
<feature type="compositionally biased region" description="Low complexity" evidence="1">
    <location>
        <begin position="530"/>
        <end position="541"/>
    </location>
</feature>
<evidence type="ECO:0000313" key="5">
    <source>
        <dbReference type="Proteomes" id="UP000234198"/>
    </source>
</evidence>
<keyword evidence="2" id="KW-0472">Membrane</keyword>
<evidence type="ECO:0000313" key="4">
    <source>
        <dbReference type="EMBL" id="PKY64721.1"/>
    </source>
</evidence>
<comment type="caution">
    <text evidence="4">The sequence shown here is derived from an EMBL/GenBank/DDBJ whole genome shotgun (WGS) entry which is preliminary data.</text>
</comment>
<dbReference type="Gene3D" id="3.10.310.50">
    <property type="match status" value="1"/>
</dbReference>
<evidence type="ECO:0000256" key="1">
    <source>
        <dbReference type="SAM" id="MobiDB-lite"/>
    </source>
</evidence>
<feature type="transmembrane region" description="Helical" evidence="2">
    <location>
        <begin position="28"/>
        <end position="50"/>
    </location>
</feature>
<dbReference type="InterPro" id="IPR033435">
    <property type="entry name" value="DUF5129"/>
</dbReference>
<evidence type="ECO:0000259" key="3">
    <source>
        <dbReference type="Pfam" id="PF17173"/>
    </source>
</evidence>
<protein>
    <submittedName>
        <fullName evidence="4">DUF5129 domain-containing protein</fullName>
    </submittedName>
</protein>
<proteinExistence type="predicted"/>
<feature type="region of interest" description="Disordered" evidence="1">
    <location>
        <begin position="530"/>
        <end position="555"/>
    </location>
</feature>
<dbReference type="Pfam" id="PF17173">
    <property type="entry name" value="DUF5129"/>
    <property type="match status" value="1"/>
</dbReference>
<dbReference type="Proteomes" id="UP000234198">
    <property type="component" value="Unassembled WGS sequence"/>
</dbReference>
<sequence>MTSSTSDATNTGPEGRASRIMSLSARGFLRVVVGVLLLLVTPAWFAVSYYEYSKPTAQASNLIAPVVEIHDETHSFQSIDGRPLSVVLEGIGFLRPTHLVILSTDNLTDDNLDEATLKYARAKHPEWIARNGYKWADGYFILAVSPTHRQVGTYFGEDVAPVLSIQDSIQNAAKDDFRNGRWSQGVVAAVTEAAALMPNAEGMSLENRVQWPGWRGWVATLGGIGILARGRSLRRKAQRNAQKVADEWEALERRRGDVERAFVALLDAGHYTTGLSARYECARAEYERVRARIAEAQTTSTLGMLSARASDETDLILEDLRALADADHAILAAGDFFALAPGWRTVWDNEVGPVFEDLLAVDNVGVKVRDHVKSPKVHGATKSLFQWTNEQRALLLGLGTRLERAEVTPVQALEELDRIANESRTRLADVVTSALALDTSTEGKQRYARWQSPPAELVNAAEMFYNGSYLSEGATHEYNPASTIRLTANSAGVNLAAYRANTSSRFKDYDSYIYVRPLYLDEYVISSGSSSSSTSSANYGSSSGGFSGSGSSSSF</sequence>